<proteinExistence type="predicted"/>
<reference evidence="1" key="1">
    <citation type="submission" date="2021-06" db="EMBL/GenBank/DDBJ databases">
        <authorList>
            <person name="Kallberg Y."/>
            <person name="Tangrot J."/>
            <person name="Rosling A."/>
        </authorList>
    </citation>
    <scope>NUCLEOTIDE SEQUENCE</scope>
    <source>
        <strain evidence="1">28 12/20/2015</strain>
    </source>
</reference>
<keyword evidence="2" id="KW-1185">Reference proteome</keyword>
<dbReference type="EMBL" id="CAJVPW010048066">
    <property type="protein sequence ID" value="CAG8760660.1"/>
    <property type="molecule type" value="Genomic_DNA"/>
</dbReference>
<name>A0ACA9QS95_9GLOM</name>
<protein>
    <submittedName>
        <fullName evidence="1">15984_t:CDS:1</fullName>
    </submittedName>
</protein>
<evidence type="ECO:0000313" key="2">
    <source>
        <dbReference type="Proteomes" id="UP000789366"/>
    </source>
</evidence>
<sequence>TGGGKSTIANVLVKKNNKFVVSSSSGSSTKSAQVEKFEDEIKYQ</sequence>
<feature type="non-terminal residue" evidence="1">
    <location>
        <position position="44"/>
    </location>
</feature>
<organism evidence="1 2">
    <name type="scientific">Cetraspora pellucida</name>
    <dbReference type="NCBI Taxonomy" id="1433469"/>
    <lineage>
        <taxon>Eukaryota</taxon>
        <taxon>Fungi</taxon>
        <taxon>Fungi incertae sedis</taxon>
        <taxon>Mucoromycota</taxon>
        <taxon>Glomeromycotina</taxon>
        <taxon>Glomeromycetes</taxon>
        <taxon>Diversisporales</taxon>
        <taxon>Gigasporaceae</taxon>
        <taxon>Cetraspora</taxon>
    </lineage>
</organism>
<dbReference type="Proteomes" id="UP000789366">
    <property type="component" value="Unassembled WGS sequence"/>
</dbReference>
<accession>A0ACA9QS95</accession>
<feature type="non-terminal residue" evidence="1">
    <location>
        <position position="1"/>
    </location>
</feature>
<evidence type="ECO:0000313" key="1">
    <source>
        <dbReference type="EMBL" id="CAG8760660.1"/>
    </source>
</evidence>
<comment type="caution">
    <text evidence="1">The sequence shown here is derived from an EMBL/GenBank/DDBJ whole genome shotgun (WGS) entry which is preliminary data.</text>
</comment>
<gene>
    <name evidence="1" type="ORF">SPELUC_LOCUS15114</name>
</gene>